<sequence length="144" mass="16357">MPSLPPPLHLKSHAFASLPIPPSPINQPKKRQHQHIHNPDGRPQRKVIRHPVPPKRRAERIDPVQRHLPQQLAPLKIIQKREPAPVLAPRQRLAPNPLVHHNAPVVVPRQHKDRDRPAAHELLPVGAVEPEERRDEARPGQPVP</sequence>
<feature type="compositionally biased region" description="Basic residues" evidence="1">
    <location>
        <begin position="44"/>
        <end position="58"/>
    </location>
</feature>
<keyword evidence="3" id="KW-1185">Reference proteome</keyword>
<accession>A0A135UPF2</accession>
<comment type="caution">
    <text evidence="2">The sequence shown here is derived from an EMBL/GenBank/DDBJ whole genome shotgun (WGS) entry which is preliminary data.</text>
</comment>
<proteinExistence type="predicted"/>
<reference evidence="2 3" key="1">
    <citation type="submission" date="2014-02" db="EMBL/GenBank/DDBJ databases">
        <title>The genome sequence of Colletotrichum salicis CBS 607.94.</title>
        <authorList>
            <person name="Baroncelli R."/>
            <person name="Thon M.R."/>
        </authorList>
    </citation>
    <scope>NUCLEOTIDE SEQUENCE [LARGE SCALE GENOMIC DNA]</scope>
    <source>
        <strain evidence="2 3">CBS 607.94</strain>
    </source>
</reference>
<protein>
    <submittedName>
        <fullName evidence="2">Uncharacterized protein</fullName>
    </submittedName>
</protein>
<dbReference type="AlphaFoldDB" id="A0A135UPF2"/>
<feature type="compositionally biased region" description="Basic and acidic residues" evidence="1">
    <location>
        <begin position="110"/>
        <end position="119"/>
    </location>
</feature>
<organism evidence="2 3">
    <name type="scientific">Colletotrichum salicis</name>
    <dbReference type="NCBI Taxonomy" id="1209931"/>
    <lineage>
        <taxon>Eukaryota</taxon>
        <taxon>Fungi</taxon>
        <taxon>Dikarya</taxon>
        <taxon>Ascomycota</taxon>
        <taxon>Pezizomycotina</taxon>
        <taxon>Sordariomycetes</taxon>
        <taxon>Hypocreomycetidae</taxon>
        <taxon>Glomerellales</taxon>
        <taxon>Glomerellaceae</taxon>
        <taxon>Colletotrichum</taxon>
        <taxon>Colletotrichum acutatum species complex</taxon>
    </lineage>
</organism>
<evidence type="ECO:0000313" key="2">
    <source>
        <dbReference type="EMBL" id="KXH62270.1"/>
    </source>
</evidence>
<feature type="region of interest" description="Disordered" evidence="1">
    <location>
        <begin position="90"/>
        <end position="144"/>
    </location>
</feature>
<evidence type="ECO:0000313" key="3">
    <source>
        <dbReference type="Proteomes" id="UP000070121"/>
    </source>
</evidence>
<evidence type="ECO:0000256" key="1">
    <source>
        <dbReference type="SAM" id="MobiDB-lite"/>
    </source>
</evidence>
<feature type="region of interest" description="Disordered" evidence="1">
    <location>
        <begin position="1"/>
        <end position="72"/>
    </location>
</feature>
<dbReference type="Proteomes" id="UP000070121">
    <property type="component" value="Unassembled WGS sequence"/>
</dbReference>
<name>A0A135UPF2_9PEZI</name>
<gene>
    <name evidence="2" type="ORF">CSAL01_13010</name>
</gene>
<dbReference type="EMBL" id="JFFI01001192">
    <property type="protein sequence ID" value="KXH62270.1"/>
    <property type="molecule type" value="Genomic_DNA"/>
</dbReference>